<keyword evidence="2" id="KW-0378">Hydrolase</keyword>
<feature type="compositionally biased region" description="Basic and acidic residues" evidence="1">
    <location>
        <begin position="117"/>
        <end position="130"/>
    </location>
</feature>
<dbReference type="Proteomes" id="UP001596053">
    <property type="component" value="Unassembled WGS sequence"/>
</dbReference>
<dbReference type="GO" id="GO:0004519">
    <property type="term" value="F:endonuclease activity"/>
    <property type="evidence" value="ECO:0007669"/>
    <property type="project" value="UniProtKB-KW"/>
</dbReference>
<comment type="caution">
    <text evidence="2">The sequence shown here is derived from an EMBL/GenBank/DDBJ whole genome shotgun (WGS) entry which is preliminary data.</text>
</comment>
<keyword evidence="2" id="KW-0255">Endonuclease</keyword>
<protein>
    <submittedName>
        <fullName evidence="2">Endonuclease</fullName>
    </submittedName>
</protein>
<accession>A0ABW0IUU5</accession>
<dbReference type="EMBL" id="JBHSLW010000025">
    <property type="protein sequence ID" value="MFC5421040.1"/>
    <property type="molecule type" value="Genomic_DNA"/>
</dbReference>
<feature type="region of interest" description="Disordered" evidence="1">
    <location>
        <begin position="111"/>
        <end position="160"/>
    </location>
</feature>
<evidence type="ECO:0000313" key="2">
    <source>
        <dbReference type="EMBL" id="MFC5421040.1"/>
    </source>
</evidence>
<organism evidence="2 3">
    <name type="scientific">Bosea eneae</name>
    <dbReference type="NCBI Taxonomy" id="151454"/>
    <lineage>
        <taxon>Bacteria</taxon>
        <taxon>Pseudomonadati</taxon>
        <taxon>Pseudomonadota</taxon>
        <taxon>Alphaproteobacteria</taxon>
        <taxon>Hyphomicrobiales</taxon>
        <taxon>Boseaceae</taxon>
        <taxon>Bosea</taxon>
    </lineage>
</organism>
<evidence type="ECO:0000313" key="3">
    <source>
        <dbReference type="Proteomes" id="UP001596053"/>
    </source>
</evidence>
<gene>
    <name evidence="2" type="ORF">ACFPOB_15895</name>
</gene>
<keyword evidence="3" id="KW-1185">Reference proteome</keyword>
<keyword evidence="2" id="KW-0540">Nuclease</keyword>
<reference evidence="3" key="1">
    <citation type="journal article" date="2019" name="Int. J. Syst. Evol. Microbiol.">
        <title>The Global Catalogue of Microorganisms (GCM) 10K type strain sequencing project: providing services to taxonomists for standard genome sequencing and annotation.</title>
        <authorList>
            <consortium name="The Broad Institute Genomics Platform"/>
            <consortium name="The Broad Institute Genome Sequencing Center for Infectious Disease"/>
            <person name="Wu L."/>
            <person name="Ma J."/>
        </authorList>
    </citation>
    <scope>NUCLEOTIDE SEQUENCE [LARGE SCALE GENOMIC DNA]</scope>
    <source>
        <strain evidence="3">NCAIM B.01391</strain>
    </source>
</reference>
<dbReference type="RefSeq" id="WP_377799386.1">
    <property type="nucleotide sequence ID" value="NZ_JBHSLW010000025.1"/>
</dbReference>
<sequence>MPMRAPRICSCGKVVPSGQRCACQRAKAKAHDAKRGSAASRGYTGNWRKESKAFLALPGHERCACGCGRVANMVDHIRAPKGDQALFWDRSNWQPFNVDCNRRKAIRSEGGFGRPMAMHEPRACRPDTPGRVETFGQGGETAWGPARDISPNSDRRDKSR</sequence>
<proteinExistence type="predicted"/>
<name>A0ABW0IUU5_9HYPH</name>
<evidence type="ECO:0000256" key="1">
    <source>
        <dbReference type="SAM" id="MobiDB-lite"/>
    </source>
</evidence>